<dbReference type="Proteomes" id="UP000309848">
    <property type="component" value="Unassembled WGS sequence"/>
</dbReference>
<evidence type="ECO:0000313" key="8">
    <source>
        <dbReference type="EMBL" id="TGX43455.1"/>
    </source>
</evidence>
<dbReference type="EMBL" id="SRXU01000003">
    <property type="protein sequence ID" value="TGX43455.1"/>
    <property type="molecule type" value="Genomic_DNA"/>
</dbReference>
<keyword evidence="4 7" id="KW-0378">Hydrolase</keyword>
<keyword evidence="9" id="KW-1185">Reference proteome</keyword>
<dbReference type="InterPro" id="IPR033907">
    <property type="entry name" value="Endolysin_autolysin"/>
</dbReference>
<dbReference type="GO" id="GO:0031640">
    <property type="term" value="P:killing of cells of another organism"/>
    <property type="evidence" value="ECO:0007669"/>
    <property type="project" value="UniProtKB-KW"/>
</dbReference>
<protein>
    <recommendedName>
        <fullName evidence="7">Lysozyme</fullName>
        <ecNumber evidence="7">3.2.1.17</ecNumber>
    </recommendedName>
</protein>
<dbReference type="InterPro" id="IPR051018">
    <property type="entry name" value="Bacteriophage_GH24"/>
</dbReference>
<dbReference type="CDD" id="cd00737">
    <property type="entry name" value="lyz_endolysin_autolysin"/>
    <property type="match status" value="1"/>
</dbReference>
<dbReference type="PANTHER" id="PTHR38107">
    <property type="match status" value="1"/>
</dbReference>
<dbReference type="PANTHER" id="PTHR38107:SF3">
    <property type="entry name" value="LYSOZYME RRRD-RELATED"/>
    <property type="match status" value="1"/>
</dbReference>
<dbReference type="HAMAP" id="MF_04110">
    <property type="entry name" value="ENDOLYSIN_T4"/>
    <property type="match status" value="1"/>
</dbReference>
<dbReference type="Gene3D" id="1.10.530.40">
    <property type="match status" value="1"/>
</dbReference>
<keyword evidence="5" id="KW-1035">Host cytoplasm</keyword>
<evidence type="ECO:0000313" key="9">
    <source>
        <dbReference type="Proteomes" id="UP000309848"/>
    </source>
</evidence>
<evidence type="ECO:0000256" key="4">
    <source>
        <dbReference type="ARBA" id="ARBA00022801"/>
    </source>
</evidence>
<organism evidence="8 9">
    <name type="scientific">Sphingomonas naasensis</name>
    <dbReference type="NCBI Taxonomy" id="1344951"/>
    <lineage>
        <taxon>Bacteria</taxon>
        <taxon>Pseudomonadati</taxon>
        <taxon>Pseudomonadota</taxon>
        <taxon>Alphaproteobacteria</taxon>
        <taxon>Sphingomonadales</taxon>
        <taxon>Sphingomonadaceae</taxon>
        <taxon>Sphingomonas</taxon>
    </lineage>
</organism>
<dbReference type="InterPro" id="IPR002196">
    <property type="entry name" value="Glyco_hydro_24"/>
</dbReference>
<evidence type="ECO:0000256" key="3">
    <source>
        <dbReference type="ARBA" id="ARBA00022638"/>
    </source>
</evidence>
<dbReference type="InterPro" id="IPR023346">
    <property type="entry name" value="Lysozyme-like_dom_sf"/>
</dbReference>
<dbReference type="GO" id="GO:0016998">
    <property type="term" value="P:cell wall macromolecule catabolic process"/>
    <property type="evidence" value="ECO:0007669"/>
    <property type="project" value="InterPro"/>
</dbReference>
<dbReference type="GO" id="GO:0042742">
    <property type="term" value="P:defense response to bacterium"/>
    <property type="evidence" value="ECO:0007669"/>
    <property type="project" value="UniProtKB-KW"/>
</dbReference>
<accession>A0A4S1WM04</accession>
<keyword evidence="2 7" id="KW-0929">Antimicrobial</keyword>
<evidence type="ECO:0000256" key="5">
    <source>
        <dbReference type="ARBA" id="ARBA00023200"/>
    </source>
</evidence>
<proteinExistence type="inferred from homology"/>
<name>A0A4S1WM04_9SPHN</name>
<reference evidence="8 9" key="1">
    <citation type="submission" date="2019-04" db="EMBL/GenBank/DDBJ databases">
        <title>Sphingomonas psychrotolerans sp. nov., isolated from soil in the Tianshan Mountains, Xinjiang, China.</title>
        <authorList>
            <person name="Luo Y."/>
            <person name="Sheng H."/>
        </authorList>
    </citation>
    <scope>NUCLEOTIDE SEQUENCE [LARGE SCALE GENOMIC DNA]</scope>
    <source>
        <strain evidence="8 9">KIS18-15</strain>
    </source>
</reference>
<dbReference type="EC" id="3.2.1.17" evidence="7"/>
<dbReference type="InterPro" id="IPR034690">
    <property type="entry name" value="Endolysin_T4_type"/>
</dbReference>
<dbReference type="SUPFAM" id="SSF53955">
    <property type="entry name" value="Lysozyme-like"/>
    <property type="match status" value="1"/>
</dbReference>
<comment type="caution">
    <text evidence="8">The sequence shown here is derived from an EMBL/GenBank/DDBJ whole genome shotgun (WGS) entry which is preliminary data.</text>
</comment>
<keyword evidence="3 7" id="KW-0081">Bacteriolytic enzyme</keyword>
<evidence type="ECO:0000256" key="6">
    <source>
        <dbReference type="ARBA" id="ARBA00023295"/>
    </source>
</evidence>
<dbReference type="GO" id="GO:0003796">
    <property type="term" value="F:lysozyme activity"/>
    <property type="evidence" value="ECO:0007669"/>
    <property type="project" value="UniProtKB-EC"/>
</dbReference>
<evidence type="ECO:0000256" key="1">
    <source>
        <dbReference type="ARBA" id="ARBA00000632"/>
    </source>
</evidence>
<sequence length="176" mass="18485">MARWGQVMHKSFLPTGKFWGSNAMTPSPACSALVQQFEGCAKKQADGSFSAYPDPGTGADPWTIGWGSTGADIKPGVIWTQQQCDARLAQDLASFGARVAGVVGSAATSQHQFDAMVSFAYNVGIGNLSSSTLLRLHKAGDFAGAQAQFGRWNKAAGKVLPGLTRRRAAEAALYAS</sequence>
<evidence type="ECO:0000256" key="7">
    <source>
        <dbReference type="RuleBase" id="RU003788"/>
    </source>
</evidence>
<gene>
    <name evidence="8" type="ORF">E5A74_09900</name>
</gene>
<evidence type="ECO:0000256" key="2">
    <source>
        <dbReference type="ARBA" id="ARBA00022529"/>
    </source>
</evidence>
<dbReference type="AlphaFoldDB" id="A0A4S1WM04"/>
<keyword evidence="6 7" id="KW-0326">Glycosidase</keyword>
<dbReference type="GO" id="GO:0009253">
    <property type="term" value="P:peptidoglycan catabolic process"/>
    <property type="evidence" value="ECO:0007669"/>
    <property type="project" value="InterPro"/>
</dbReference>
<comment type="catalytic activity">
    <reaction evidence="1 7">
        <text>Hydrolysis of (1-&gt;4)-beta-linkages between N-acetylmuramic acid and N-acetyl-D-glucosamine residues in a peptidoglycan and between N-acetyl-D-glucosamine residues in chitodextrins.</text>
        <dbReference type="EC" id="3.2.1.17"/>
    </reaction>
</comment>
<dbReference type="InterPro" id="IPR023347">
    <property type="entry name" value="Lysozyme_dom_sf"/>
</dbReference>
<comment type="similarity">
    <text evidence="7">Belongs to the glycosyl hydrolase 24 family.</text>
</comment>
<dbReference type="Pfam" id="PF00959">
    <property type="entry name" value="Phage_lysozyme"/>
    <property type="match status" value="1"/>
</dbReference>
<dbReference type="OrthoDB" id="5327667at2"/>